<dbReference type="FunFam" id="3.30.40.10:FF:000007">
    <property type="entry name" value="Bromodomain containing 1, isoform CRA_b"/>
    <property type="match status" value="1"/>
</dbReference>
<dbReference type="OrthoDB" id="20839at2759"/>
<sequence>MNSLSLNTTSNSQNNQIEVKKKIIKKNKDSFDFLPIVDSETENRLKLLPKPIYKYIPKSPISSNSEKSNNNGNEENDTEDFIQFVEPSEEELLNRIEYDMDEEDMVWLNEINQSRVKKGLEEIEPLFFESVMDKLEKEWFDLNKNIPSEKDDDQSSEDSDSVCEICNNGECENSNAIVFCDGCNIAVHQDCYGVPFIPEGQWLCRKCMISPEAEVSCVLCPNKGGAFKQTDFNCWAHLTCALWIPECSQANIVYMEPINNIEKIPRSRWSLLCYLCKKPMGACIQCSKKLCCTAFHVTCAKAAGLCLELIKNGGMDKLECKAYCDKHTPSVKKYKIKCKQEITMIKKANRRNYYLNKMDKRNVYIMEELSKEQEDDYDITSAKGDYLINSSVNGTDNEASTSTSYDQSGFKNNSINSIPYENFLSGKWVIPKSIAEKIINVLCEKNDKQKKQQFIIDVAKYWSLKRESRGGASLLKRLHIEPWSAYSTSYIESNNNKKLKSLELMATIRNNLEKMRTIFKMVEIRERRKLLITKIQKRIIETIHFPISALVRPVFNDIKRNDKEEYFWVPVDEKEVEDYYDIIKHPMSFDIIEKKINTFQYKSVKEFKVKI</sequence>
<keyword evidence="14" id="KW-1185">Reference proteome</keyword>
<keyword evidence="2" id="KW-0479">Metal-binding</keyword>
<evidence type="ECO:0000259" key="12">
    <source>
        <dbReference type="PROSITE" id="PS51805"/>
    </source>
</evidence>
<proteinExistence type="predicted"/>
<dbReference type="Gene3D" id="3.30.40.10">
    <property type="entry name" value="Zinc/RING finger domain, C3HC4 (zinc finger)"/>
    <property type="match status" value="2"/>
</dbReference>
<dbReference type="InterPro" id="IPR019786">
    <property type="entry name" value="Zinc_finger_PHD-type_CS"/>
</dbReference>
<evidence type="ECO:0000259" key="11">
    <source>
        <dbReference type="PROSITE" id="PS50016"/>
    </source>
</evidence>
<evidence type="ECO:0000256" key="7">
    <source>
        <dbReference type="ARBA" id="ARBA00023242"/>
    </source>
</evidence>
<protein>
    <submittedName>
        <fullName evidence="13">Uncharacterized protein</fullName>
    </submittedName>
</protein>
<dbReference type="Gene3D" id="1.20.920.10">
    <property type="entry name" value="Bromodomain-like"/>
    <property type="match status" value="1"/>
</dbReference>
<evidence type="ECO:0000256" key="4">
    <source>
        <dbReference type="ARBA" id="ARBA00022771"/>
    </source>
</evidence>
<evidence type="ECO:0000256" key="1">
    <source>
        <dbReference type="ARBA" id="ARBA00004123"/>
    </source>
</evidence>
<dbReference type="CDD" id="cd15492">
    <property type="entry name" value="PHD_BRPF_JADE_like"/>
    <property type="match status" value="1"/>
</dbReference>
<dbReference type="Pfam" id="PF00439">
    <property type="entry name" value="Bromodomain"/>
    <property type="match status" value="1"/>
</dbReference>
<dbReference type="STRING" id="1754192.A0A1Y1X2G2"/>
<accession>A0A1Y1X2G2</accession>
<dbReference type="Pfam" id="PF13831">
    <property type="entry name" value="PHD_2"/>
    <property type="match status" value="1"/>
</dbReference>
<keyword evidence="6 8" id="KW-0103">Bromodomain</keyword>
<dbReference type="InterPro" id="IPR050701">
    <property type="entry name" value="Histone_Mod_Regulator"/>
</dbReference>
<evidence type="ECO:0000313" key="14">
    <source>
        <dbReference type="Proteomes" id="UP000193944"/>
    </source>
</evidence>
<dbReference type="GO" id="GO:0005634">
    <property type="term" value="C:nucleus"/>
    <property type="evidence" value="ECO:0007669"/>
    <property type="project" value="UniProtKB-SubCell"/>
</dbReference>
<dbReference type="Pfam" id="PF13832">
    <property type="entry name" value="zf-HC5HC2H_2"/>
    <property type="match status" value="1"/>
</dbReference>
<dbReference type="InterPro" id="IPR019787">
    <property type="entry name" value="Znf_PHD-finger"/>
</dbReference>
<dbReference type="GO" id="GO:0006325">
    <property type="term" value="P:chromatin organization"/>
    <property type="evidence" value="ECO:0007669"/>
    <property type="project" value="UniProtKB-ARBA"/>
</dbReference>
<dbReference type="SUPFAM" id="SSF57903">
    <property type="entry name" value="FYVE/PHD zinc finger"/>
    <property type="match status" value="1"/>
</dbReference>
<dbReference type="InterPro" id="IPR001965">
    <property type="entry name" value="Znf_PHD"/>
</dbReference>
<dbReference type="InterPro" id="IPR034732">
    <property type="entry name" value="EPHD"/>
</dbReference>
<evidence type="ECO:0000256" key="9">
    <source>
        <dbReference type="PROSITE-ProRule" id="PRU00146"/>
    </source>
</evidence>
<dbReference type="GO" id="GO:0008270">
    <property type="term" value="F:zinc ion binding"/>
    <property type="evidence" value="ECO:0007669"/>
    <property type="project" value="UniProtKB-KW"/>
</dbReference>
<organism evidence="13 14">
    <name type="scientific">Anaeromyces robustus</name>
    <dbReference type="NCBI Taxonomy" id="1754192"/>
    <lineage>
        <taxon>Eukaryota</taxon>
        <taxon>Fungi</taxon>
        <taxon>Fungi incertae sedis</taxon>
        <taxon>Chytridiomycota</taxon>
        <taxon>Chytridiomycota incertae sedis</taxon>
        <taxon>Neocallimastigomycetes</taxon>
        <taxon>Neocallimastigales</taxon>
        <taxon>Neocallimastigaceae</taxon>
        <taxon>Anaeromyces</taxon>
    </lineage>
</organism>
<gene>
    <name evidence="13" type="ORF">BCR32DRAFT_205479</name>
</gene>
<dbReference type="InterPro" id="IPR011011">
    <property type="entry name" value="Znf_FYVE_PHD"/>
</dbReference>
<reference evidence="13 14" key="2">
    <citation type="submission" date="2016-08" db="EMBL/GenBank/DDBJ databases">
        <title>Pervasive Adenine N6-methylation of Active Genes in Fungi.</title>
        <authorList>
            <consortium name="DOE Joint Genome Institute"/>
            <person name="Mondo S.J."/>
            <person name="Dannebaum R.O."/>
            <person name="Kuo R.C."/>
            <person name="Labutti K."/>
            <person name="Haridas S."/>
            <person name="Kuo A."/>
            <person name="Salamov A."/>
            <person name="Ahrendt S.R."/>
            <person name="Lipzen A."/>
            <person name="Sullivan W."/>
            <person name="Andreopoulos W.B."/>
            <person name="Clum A."/>
            <person name="Lindquist E."/>
            <person name="Daum C."/>
            <person name="Ramamoorthy G.K."/>
            <person name="Gryganskyi A."/>
            <person name="Culley D."/>
            <person name="Magnuson J.K."/>
            <person name="James T.Y."/>
            <person name="O'Malley M.A."/>
            <person name="Stajich J.E."/>
            <person name="Spatafora J.W."/>
            <person name="Visel A."/>
            <person name="Grigoriev I.V."/>
        </authorList>
    </citation>
    <scope>NUCLEOTIDE SEQUENCE [LARGE SCALE GENOMIC DNA]</scope>
    <source>
        <strain evidence="13 14">S4</strain>
    </source>
</reference>
<evidence type="ECO:0000256" key="2">
    <source>
        <dbReference type="ARBA" id="ARBA00022723"/>
    </source>
</evidence>
<dbReference type="Proteomes" id="UP000193944">
    <property type="component" value="Unassembled WGS sequence"/>
</dbReference>
<dbReference type="PROSITE" id="PS51805">
    <property type="entry name" value="EPHD"/>
    <property type="match status" value="1"/>
</dbReference>
<name>A0A1Y1X2G2_9FUNG</name>
<dbReference type="PROSITE" id="PS01359">
    <property type="entry name" value="ZF_PHD_1"/>
    <property type="match status" value="1"/>
</dbReference>
<keyword evidence="4 9" id="KW-0863">Zinc-finger</keyword>
<dbReference type="EMBL" id="MCFG01000172">
    <property type="protein sequence ID" value="ORX79524.1"/>
    <property type="molecule type" value="Genomic_DNA"/>
</dbReference>
<keyword evidence="7" id="KW-0539">Nucleus</keyword>
<dbReference type="InterPro" id="IPR001487">
    <property type="entry name" value="Bromodomain"/>
</dbReference>
<evidence type="ECO:0000256" key="3">
    <source>
        <dbReference type="ARBA" id="ARBA00022737"/>
    </source>
</evidence>
<dbReference type="InterPro" id="IPR013083">
    <property type="entry name" value="Znf_RING/FYVE/PHD"/>
</dbReference>
<dbReference type="SUPFAM" id="SSF47370">
    <property type="entry name" value="Bromodomain"/>
    <property type="match status" value="1"/>
</dbReference>
<evidence type="ECO:0000313" key="13">
    <source>
        <dbReference type="EMBL" id="ORX79524.1"/>
    </source>
</evidence>
<comment type="subcellular location">
    <subcellularLocation>
        <location evidence="1">Nucleus</location>
    </subcellularLocation>
</comment>
<dbReference type="Pfam" id="PF10513">
    <property type="entry name" value="EPL1"/>
    <property type="match status" value="1"/>
</dbReference>
<dbReference type="InterPro" id="IPR019542">
    <property type="entry name" value="Enhancer_polycomb-like_N"/>
</dbReference>
<feature type="domain" description="PHD-type" evidence="12">
    <location>
        <begin position="214"/>
        <end position="328"/>
    </location>
</feature>
<dbReference type="CDD" id="cd04369">
    <property type="entry name" value="Bromodomain"/>
    <property type="match status" value="1"/>
</dbReference>
<keyword evidence="5" id="KW-0862">Zinc</keyword>
<evidence type="ECO:0000256" key="5">
    <source>
        <dbReference type="ARBA" id="ARBA00022833"/>
    </source>
</evidence>
<dbReference type="InterPro" id="IPR036427">
    <property type="entry name" value="Bromodomain-like_sf"/>
</dbReference>
<evidence type="ECO:0000256" key="6">
    <source>
        <dbReference type="ARBA" id="ARBA00023117"/>
    </source>
</evidence>
<evidence type="ECO:0000256" key="8">
    <source>
        <dbReference type="PROSITE-ProRule" id="PRU00035"/>
    </source>
</evidence>
<dbReference type="PROSITE" id="PS50016">
    <property type="entry name" value="ZF_PHD_2"/>
    <property type="match status" value="1"/>
</dbReference>
<comment type="caution">
    <text evidence="13">The sequence shown here is derived from an EMBL/GenBank/DDBJ whole genome shotgun (WGS) entry which is preliminary data.</text>
</comment>
<keyword evidence="3" id="KW-0677">Repeat</keyword>
<dbReference type="PROSITE" id="PS50014">
    <property type="entry name" value="BROMODOMAIN_2"/>
    <property type="match status" value="1"/>
</dbReference>
<evidence type="ECO:0000259" key="10">
    <source>
        <dbReference type="PROSITE" id="PS50014"/>
    </source>
</evidence>
<dbReference type="FunFam" id="3.30.40.10:FF:000008">
    <property type="entry name" value="Bromodomain containing 1, isoform CRA_a"/>
    <property type="match status" value="1"/>
</dbReference>
<reference evidence="13 14" key="1">
    <citation type="submission" date="2016-08" db="EMBL/GenBank/DDBJ databases">
        <title>A Parts List for Fungal Cellulosomes Revealed by Comparative Genomics.</title>
        <authorList>
            <consortium name="DOE Joint Genome Institute"/>
            <person name="Haitjema C.H."/>
            <person name="Gilmore S.P."/>
            <person name="Henske J.K."/>
            <person name="Solomon K.V."/>
            <person name="De Groot R."/>
            <person name="Kuo A."/>
            <person name="Mondo S.J."/>
            <person name="Salamov A.A."/>
            <person name="Labutti K."/>
            <person name="Zhao Z."/>
            <person name="Chiniquy J."/>
            <person name="Barry K."/>
            <person name="Brewer H.M."/>
            <person name="Purvine S.O."/>
            <person name="Wright A.T."/>
            <person name="Boxma B."/>
            <person name="Van Alen T."/>
            <person name="Hackstein J.H."/>
            <person name="Baker S.E."/>
            <person name="Grigoriev I.V."/>
            <person name="O'Malley M.A."/>
        </authorList>
    </citation>
    <scope>NUCLEOTIDE SEQUENCE [LARGE SCALE GENOMIC DNA]</scope>
    <source>
        <strain evidence="13 14">S4</strain>
    </source>
</reference>
<dbReference type="SMART" id="SM00249">
    <property type="entry name" value="PHD"/>
    <property type="match status" value="2"/>
</dbReference>
<dbReference type="PANTHER" id="PTHR13793">
    <property type="entry name" value="PHD FINGER PROTEINS"/>
    <property type="match status" value="1"/>
</dbReference>
<feature type="domain" description="Bromo" evidence="10">
    <location>
        <begin position="559"/>
        <end position="611"/>
    </location>
</feature>
<dbReference type="AlphaFoldDB" id="A0A1Y1X2G2"/>
<dbReference type="GO" id="GO:0006357">
    <property type="term" value="P:regulation of transcription by RNA polymerase II"/>
    <property type="evidence" value="ECO:0007669"/>
    <property type="project" value="TreeGrafter"/>
</dbReference>
<feature type="domain" description="PHD-type" evidence="11">
    <location>
        <begin position="160"/>
        <end position="210"/>
    </location>
</feature>
<dbReference type="PANTHER" id="PTHR13793:SF107">
    <property type="entry name" value="BROMODOMAIN-CONTAINING PROTEIN HOMOLOG"/>
    <property type="match status" value="1"/>
</dbReference>